<dbReference type="SUPFAM" id="SSF47413">
    <property type="entry name" value="lambda repressor-like DNA-binding domains"/>
    <property type="match status" value="1"/>
</dbReference>
<dbReference type="CDD" id="cd00093">
    <property type="entry name" value="HTH_XRE"/>
    <property type="match status" value="1"/>
</dbReference>
<keyword evidence="1" id="KW-0238">DNA-binding</keyword>
<dbReference type="AlphaFoldDB" id="Q30YY1"/>
<dbReference type="InterPro" id="IPR001387">
    <property type="entry name" value="Cro/C1-type_HTH"/>
</dbReference>
<dbReference type="Pfam" id="PF07883">
    <property type="entry name" value="Cupin_2"/>
    <property type="match status" value="1"/>
</dbReference>
<dbReference type="SUPFAM" id="SSF51182">
    <property type="entry name" value="RmlC-like cupins"/>
    <property type="match status" value="1"/>
</dbReference>
<dbReference type="SMART" id="SM00530">
    <property type="entry name" value="HTH_XRE"/>
    <property type="match status" value="1"/>
</dbReference>
<dbReference type="GO" id="GO:0005829">
    <property type="term" value="C:cytosol"/>
    <property type="evidence" value="ECO:0007669"/>
    <property type="project" value="TreeGrafter"/>
</dbReference>
<dbReference type="Proteomes" id="UP000002710">
    <property type="component" value="Chromosome"/>
</dbReference>
<dbReference type="eggNOG" id="COG3837">
    <property type="taxonomic scope" value="Bacteria"/>
</dbReference>
<dbReference type="KEGG" id="dde:Dde_2318"/>
<dbReference type="HOGENOM" id="CLU_085376_3_2_7"/>
<accession>Q30YY1</accession>
<dbReference type="STRING" id="207559.Dde_2318"/>
<dbReference type="EMBL" id="CP000112">
    <property type="protein sequence ID" value="ABB39115.1"/>
    <property type="molecule type" value="Genomic_DNA"/>
</dbReference>
<dbReference type="InterPro" id="IPR050807">
    <property type="entry name" value="TransReg_Diox_bact_type"/>
</dbReference>
<dbReference type="PANTHER" id="PTHR46797:SF19">
    <property type="entry name" value="BLL2473 PROTEIN"/>
    <property type="match status" value="1"/>
</dbReference>
<dbReference type="RefSeq" id="WP_011368196.1">
    <property type="nucleotide sequence ID" value="NC_007519.1"/>
</dbReference>
<dbReference type="InterPro" id="IPR010982">
    <property type="entry name" value="Lambda_DNA-bd_dom_sf"/>
</dbReference>
<reference evidence="3 4" key="1">
    <citation type="journal article" date="2011" name="J. Bacteriol.">
        <title>Complete genome sequence and updated annotation of Desulfovibrio alaskensis G20.</title>
        <authorList>
            <person name="Hauser L.J."/>
            <person name="Land M.L."/>
            <person name="Brown S.D."/>
            <person name="Larimer F."/>
            <person name="Keller K.L."/>
            <person name="Rapp-Giles B.J."/>
            <person name="Price M.N."/>
            <person name="Lin M."/>
            <person name="Bruce D.C."/>
            <person name="Detter J.C."/>
            <person name="Tapia R."/>
            <person name="Han C.S."/>
            <person name="Goodwin L.A."/>
            <person name="Cheng J.F."/>
            <person name="Pitluck S."/>
            <person name="Copeland A."/>
            <person name="Lucas S."/>
            <person name="Nolan M."/>
            <person name="Lapidus A.L."/>
            <person name="Palumbo A.V."/>
            <person name="Wall J.D."/>
        </authorList>
    </citation>
    <scope>NUCLEOTIDE SEQUENCE [LARGE SCALE GENOMIC DNA]</scope>
    <source>
        <strain evidence="4">ATCC BAA 1058 / DSM 17464 / G20</strain>
    </source>
</reference>
<proteinExistence type="predicted"/>
<dbReference type="CDD" id="cd02209">
    <property type="entry name" value="cupin_XRE_C"/>
    <property type="match status" value="1"/>
</dbReference>
<dbReference type="Gene3D" id="1.10.260.40">
    <property type="entry name" value="lambda repressor-like DNA-binding domains"/>
    <property type="match status" value="1"/>
</dbReference>
<evidence type="ECO:0000256" key="1">
    <source>
        <dbReference type="ARBA" id="ARBA00023125"/>
    </source>
</evidence>
<gene>
    <name evidence="3" type="ordered locus">Dde_2318</name>
</gene>
<name>Q30YY1_OLEA2</name>
<feature type="domain" description="HTH cro/C1-type" evidence="2">
    <location>
        <begin position="17"/>
        <end position="71"/>
    </location>
</feature>
<protein>
    <submittedName>
        <fullName evidence="3">Cupin 2 conserved barrel domain protein</fullName>
    </submittedName>
</protein>
<dbReference type="GO" id="GO:0003700">
    <property type="term" value="F:DNA-binding transcription factor activity"/>
    <property type="evidence" value="ECO:0007669"/>
    <property type="project" value="TreeGrafter"/>
</dbReference>
<dbReference type="PROSITE" id="PS50943">
    <property type="entry name" value="HTH_CROC1"/>
    <property type="match status" value="1"/>
</dbReference>
<evidence type="ECO:0000313" key="3">
    <source>
        <dbReference type="EMBL" id="ABB39115.1"/>
    </source>
</evidence>
<organism evidence="3 4">
    <name type="scientific">Oleidesulfovibrio alaskensis (strain ATCC BAA-1058 / DSM 17464 / G20)</name>
    <name type="common">Desulfovibrio alaskensis</name>
    <dbReference type="NCBI Taxonomy" id="207559"/>
    <lineage>
        <taxon>Bacteria</taxon>
        <taxon>Pseudomonadati</taxon>
        <taxon>Thermodesulfobacteriota</taxon>
        <taxon>Desulfovibrionia</taxon>
        <taxon>Desulfovibrionales</taxon>
        <taxon>Desulfovibrionaceae</taxon>
        <taxon>Oleidesulfovibrio</taxon>
    </lineage>
</organism>
<evidence type="ECO:0000313" key="4">
    <source>
        <dbReference type="Proteomes" id="UP000002710"/>
    </source>
</evidence>
<dbReference type="GO" id="GO:0003677">
    <property type="term" value="F:DNA binding"/>
    <property type="evidence" value="ECO:0007669"/>
    <property type="project" value="UniProtKB-KW"/>
</dbReference>
<dbReference type="InterPro" id="IPR011051">
    <property type="entry name" value="RmlC_Cupin_sf"/>
</dbReference>
<dbReference type="Pfam" id="PF01381">
    <property type="entry name" value="HTH_3"/>
    <property type="match status" value="1"/>
</dbReference>
<dbReference type="InterPro" id="IPR014710">
    <property type="entry name" value="RmlC-like_jellyroll"/>
</dbReference>
<dbReference type="Gene3D" id="2.60.120.10">
    <property type="entry name" value="Jelly Rolls"/>
    <property type="match status" value="1"/>
</dbReference>
<dbReference type="InterPro" id="IPR013096">
    <property type="entry name" value="Cupin_2"/>
</dbReference>
<keyword evidence="4" id="KW-1185">Reference proteome</keyword>
<dbReference type="PANTHER" id="PTHR46797">
    <property type="entry name" value="HTH-TYPE TRANSCRIPTIONAL REGULATOR"/>
    <property type="match status" value="1"/>
</dbReference>
<evidence type="ECO:0000259" key="2">
    <source>
        <dbReference type="PROSITE" id="PS50943"/>
    </source>
</evidence>
<sequence length="188" mass="21023">MSSDAFSQPYREIAPRLLGLRDAVGFSAEELAQKVGVTSQVVERYESGEVEIPVSYLTDVARACGVDLTALVSGGDAHLHDFTLVRKGEGLAVERRKDYDYRNLASRMTGRRMEPFMVRVPPKAESDLSWNEHSGQEFIYMLEGRLEIWLESKRNVLAPGDSIYFESRIPHALRALDGADAVFLDVIS</sequence>